<accession>A0A2V2YMP8</accession>
<gene>
    <name evidence="2" type="ORF">DFQ01_13068</name>
</gene>
<dbReference type="AlphaFoldDB" id="A0A2V2YMP8"/>
<dbReference type="CDD" id="cd04301">
    <property type="entry name" value="NAT_SF"/>
    <property type="match status" value="1"/>
</dbReference>
<dbReference type="Gene3D" id="3.40.630.30">
    <property type="match status" value="1"/>
</dbReference>
<evidence type="ECO:0000259" key="1">
    <source>
        <dbReference type="PROSITE" id="PS51186"/>
    </source>
</evidence>
<protein>
    <submittedName>
        <fullName evidence="2">Acetyltransferase (GNAT) family protein</fullName>
    </submittedName>
</protein>
<comment type="caution">
    <text evidence="2">The sequence shown here is derived from an EMBL/GenBank/DDBJ whole genome shotgun (WGS) entry which is preliminary data.</text>
</comment>
<name>A0A2V2YMP8_9BACL</name>
<reference evidence="2 3" key="1">
    <citation type="submission" date="2018-05" db="EMBL/GenBank/DDBJ databases">
        <title>Genomic Encyclopedia of Type Strains, Phase III (KMG-III): the genomes of soil and plant-associated and newly described type strains.</title>
        <authorList>
            <person name="Whitman W."/>
        </authorList>
    </citation>
    <scope>NUCLEOTIDE SEQUENCE [LARGE SCALE GENOMIC DNA]</scope>
    <source>
        <strain evidence="2 3">CECT 5696</strain>
    </source>
</reference>
<keyword evidence="2" id="KW-0808">Transferase</keyword>
<proteinExistence type="predicted"/>
<dbReference type="InterPro" id="IPR000182">
    <property type="entry name" value="GNAT_dom"/>
</dbReference>
<dbReference type="Proteomes" id="UP000246635">
    <property type="component" value="Unassembled WGS sequence"/>
</dbReference>
<dbReference type="PANTHER" id="PTHR43233">
    <property type="entry name" value="FAMILY N-ACETYLTRANSFERASE, PUTATIVE (AFU_ORTHOLOGUE AFUA_6G03350)-RELATED"/>
    <property type="match status" value="1"/>
</dbReference>
<dbReference type="InterPro" id="IPR016181">
    <property type="entry name" value="Acyl_CoA_acyltransferase"/>
</dbReference>
<dbReference type="PROSITE" id="PS51186">
    <property type="entry name" value="GNAT"/>
    <property type="match status" value="1"/>
</dbReference>
<evidence type="ECO:0000313" key="2">
    <source>
        <dbReference type="EMBL" id="PWV94503.1"/>
    </source>
</evidence>
<keyword evidence="3" id="KW-1185">Reference proteome</keyword>
<dbReference type="EMBL" id="QGTQ01000030">
    <property type="protein sequence ID" value="PWV94503.1"/>
    <property type="molecule type" value="Genomic_DNA"/>
</dbReference>
<dbReference type="SUPFAM" id="SSF55729">
    <property type="entry name" value="Acyl-CoA N-acyltransferases (Nat)"/>
    <property type="match status" value="1"/>
</dbReference>
<dbReference type="GO" id="GO:0016747">
    <property type="term" value="F:acyltransferase activity, transferring groups other than amino-acyl groups"/>
    <property type="evidence" value="ECO:0007669"/>
    <property type="project" value="InterPro"/>
</dbReference>
<sequence>MNQPQYTTSLRLPTFAEYKSIFEAVGWADYLNLDVVEQSLKQSLFGVVIQHGDETIGMGRVVGDGMIYFYIQDIAVVPAHQNQGIGRQIMDVITDYLKHHAPEKAFIGLFASQGKEPFYNRYGFNRHDGMTGMFGVIHEGEIK</sequence>
<dbReference type="PANTHER" id="PTHR43233:SF1">
    <property type="entry name" value="FAMILY N-ACETYLTRANSFERASE, PUTATIVE (AFU_ORTHOLOGUE AFUA_6G03350)-RELATED"/>
    <property type="match status" value="1"/>
</dbReference>
<dbReference type="OrthoDB" id="9775804at2"/>
<organism evidence="2 3">
    <name type="scientific">Paenibacillus cellulosilyticus</name>
    <dbReference type="NCBI Taxonomy" id="375489"/>
    <lineage>
        <taxon>Bacteria</taxon>
        <taxon>Bacillati</taxon>
        <taxon>Bacillota</taxon>
        <taxon>Bacilli</taxon>
        <taxon>Bacillales</taxon>
        <taxon>Paenibacillaceae</taxon>
        <taxon>Paenibacillus</taxon>
    </lineage>
</organism>
<dbReference type="RefSeq" id="WP_110046729.1">
    <property type="nucleotide sequence ID" value="NZ_CP054612.1"/>
</dbReference>
<dbReference type="Pfam" id="PF13673">
    <property type="entry name" value="Acetyltransf_10"/>
    <property type="match status" value="1"/>
</dbReference>
<feature type="domain" description="N-acetyltransferase" evidence="1">
    <location>
        <begin position="1"/>
        <end position="143"/>
    </location>
</feature>
<dbReference type="InterPro" id="IPR053144">
    <property type="entry name" value="Acetyltransferase_Butenolide"/>
</dbReference>
<evidence type="ECO:0000313" key="3">
    <source>
        <dbReference type="Proteomes" id="UP000246635"/>
    </source>
</evidence>